<evidence type="ECO:0000313" key="8">
    <source>
        <dbReference type="EMBL" id="KNE62913.1"/>
    </source>
</evidence>
<dbReference type="eggNOG" id="KOG3191">
    <property type="taxonomic scope" value="Eukaryota"/>
</dbReference>
<dbReference type="GO" id="GO:0005634">
    <property type="term" value="C:nucleus"/>
    <property type="evidence" value="ECO:0007669"/>
    <property type="project" value="UniProtKB-SubCell"/>
</dbReference>
<keyword evidence="5" id="KW-0949">S-adenosyl-L-methionine</keyword>
<keyword evidence="9" id="KW-1185">Reference proteome</keyword>
<feature type="domain" description="Methyltransferase small" evidence="7">
    <location>
        <begin position="46"/>
        <end position="142"/>
    </location>
</feature>
<sequence>MLATPDLRHLTADDYDHIYEPAEDTFLFLDALEEDMEAVLAPRCPRICLEIGSGSGCVSTFLAMHLKTPTLYLTTDINPRACTATRRTAAQNRVVHRLEPVRTDLTAGLLPRLRGAIDVLLFNPPYVPTEVAEVVTADTAATDPSDLLAATWAGGQLGRVVTDRVLLQLPELMAPNGVAYLVLLQENKPDEIATMMAKLGFDMTIVMRRRAGRERLMIARFSRTIE</sequence>
<dbReference type="STRING" id="578462.A0A0L0SKC7"/>
<dbReference type="GO" id="GO:0003676">
    <property type="term" value="F:nucleic acid binding"/>
    <property type="evidence" value="ECO:0007669"/>
    <property type="project" value="InterPro"/>
</dbReference>
<organism evidence="8 9">
    <name type="scientific">Allomyces macrogynus (strain ATCC 38327)</name>
    <name type="common">Allomyces javanicus var. macrogynus</name>
    <dbReference type="NCBI Taxonomy" id="578462"/>
    <lineage>
        <taxon>Eukaryota</taxon>
        <taxon>Fungi</taxon>
        <taxon>Fungi incertae sedis</taxon>
        <taxon>Blastocladiomycota</taxon>
        <taxon>Blastocladiomycetes</taxon>
        <taxon>Blastocladiales</taxon>
        <taxon>Blastocladiaceae</taxon>
        <taxon>Allomyces</taxon>
    </lineage>
</organism>
<proteinExistence type="inferred from homology"/>
<dbReference type="VEuPathDB" id="FungiDB:AMAG_08091"/>
<dbReference type="Pfam" id="PF05175">
    <property type="entry name" value="MTS"/>
    <property type="match status" value="1"/>
</dbReference>
<keyword evidence="4" id="KW-0808">Transferase</keyword>
<evidence type="ECO:0000259" key="7">
    <source>
        <dbReference type="Pfam" id="PF05175"/>
    </source>
</evidence>
<dbReference type="InterPro" id="IPR052190">
    <property type="entry name" value="Euk-Arch_PrmC-MTase"/>
</dbReference>
<dbReference type="InterPro" id="IPR002052">
    <property type="entry name" value="DNA_methylase_N6_adenine_CS"/>
</dbReference>
<reference evidence="9" key="2">
    <citation type="submission" date="2009-11" db="EMBL/GenBank/DDBJ databases">
        <title>The Genome Sequence of Allomyces macrogynus strain ATCC 38327.</title>
        <authorList>
            <consortium name="The Broad Institute Genome Sequencing Platform"/>
            <person name="Russ C."/>
            <person name="Cuomo C."/>
            <person name="Shea T."/>
            <person name="Young S.K."/>
            <person name="Zeng Q."/>
            <person name="Koehrsen M."/>
            <person name="Haas B."/>
            <person name="Borodovsky M."/>
            <person name="Guigo R."/>
            <person name="Alvarado L."/>
            <person name="Berlin A."/>
            <person name="Borenstein D."/>
            <person name="Chen Z."/>
            <person name="Engels R."/>
            <person name="Freedman E."/>
            <person name="Gellesch M."/>
            <person name="Goldberg J."/>
            <person name="Griggs A."/>
            <person name="Gujja S."/>
            <person name="Heiman D."/>
            <person name="Hepburn T."/>
            <person name="Howarth C."/>
            <person name="Jen D."/>
            <person name="Larson L."/>
            <person name="Lewis B."/>
            <person name="Mehta T."/>
            <person name="Park D."/>
            <person name="Pearson M."/>
            <person name="Roberts A."/>
            <person name="Saif S."/>
            <person name="Shenoy N."/>
            <person name="Sisk P."/>
            <person name="Stolte C."/>
            <person name="Sykes S."/>
            <person name="Walk T."/>
            <person name="White J."/>
            <person name="Yandava C."/>
            <person name="Burger G."/>
            <person name="Gray M.W."/>
            <person name="Holland P.W.H."/>
            <person name="King N."/>
            <person name="Lang F.B.F."/>
            <person name="Roger A.J."/>
            <person name="Ruiz-Trillo I."/>
            <person name="Lander E."/>
            <person name="Nusbaum C."/>
        </authorList>
    </citation>
    <scope>NUCLEOTIDE SEQUENCE [LARGE SCALE GENOMIC DNA]</scope>
    <source>
        <strain evidence="9">ATCC 38327</strain>
    </source>
</reference>
<dbReference type="CDD" id="cd02440">
    <property type="entry name" value="AdoMet_MTases"/>
    <property type="match status" value="1"/>
</dbReference>
<dbReference type="InterPro" id="IPR004557">
    <property type="entry name" value="PrmC-related"/>
</dbReference>
<dbReference type="AlphaFoldDB" id="A0A0L0SKC7"/>
<evidence type="ECO:0000256" key="5">
    <source>
        <dbReference type="ARBA" id="ARBA00022691"/>
    </source>
</evidence>
<dbReference type="InterPro" id="IPR029063">
    <property type="entry name" value="SAM-dependent_MTases_sf"/>
</dbReference>
<dbReference type="FunFam" id="3.40.50.150:FF:000077">
    <property type="entry name" value="HemK methyltransferase family member 2"/>
    <property type="match status" value="1"/>
</dbReference>
<dbReference type="PANTHER" id="PTHR45875:SF1">
    <property type="entry name" value="METHYLTRANSFERASE N6AMT1"/>
    <property type="match status" value="1"/>
</dbReference>
<evidence type="ECO:0000313" key="9">
    <source>
        <dbReference type="Proteomes" id="UP000054350"/>
    </source>
</evidence>
<dbReference type="SUPFAM" id="SSF53335">
    <property type="entry name" value="S-adenosyl-L-methionine-dependent methyltransferases"/>
    <property type="match status" value="1"/>
</dbReference>
<dbReference type="OMA" id="EWDDWME"/>
<dbReference type="Proteomes" id="UP000054350">
    <property type="component" value="Unassembled WGS sequence"/>
</dbReference>
<dbReference type="InterPro" id="IPR007848">
    <property type="entry name" value="Small_mtfrase_dom"/>
</dbReference>
<reference evidence="8 9" key="1">
    <citation type="submission" date="2009-11" db="EMBL/GenBank/DDBJ databases">
        <title>Annotation of Allomyces macrogynus ATCC 38327.</title>
        <authorList>
            <consortium name="The Broad Institute Genome Sequencing Platform"/>
            <person name="Russ C."/>
            <person name="Cuomo C."/>
            <person name="Burger G."/>
            <person name="Gray M.W."/>
            <person name="Holland P.W.H."/>
            <person name="King N."/>
            <person name="Lang F.B.F."/>
            <person name="Roger A.J."/>
            <person name="Ruiz-Trillo I."/>
            <person name="Young S.K."/>
            <person name="Zeng Q."/>
            <person name="Gargeya S."/>
            <person name="Fitzgerald M."/>
            <person name="Haas B."/>
            <person name="Abouelleil A."/>
            <person name="Alvarado L."/>
            <person name="Arachchi H.M."/>
            <person name="Berlin A."/>
            <person name="Chapman S.B."/>
            <person name="Gearin G."/>
            <person name="Goldberg J."/>
            <person name="Griggs A."/>
            <person name="Gujja S."/>
            <person name="Hansen M."/>
            <person name="Heiman D."/>
            <person name="Howarth C."/>
            <person name="Larimer J."/>
            <person name="Lui A."/>
            <person name="MacDonald P.J.P."/>
            <person name="McCowen C."/>
            <person name="Montmayeur A."/>
            <person name="Murphy C."/>
            <person name="Neiman D."/>
            <person name="Pearson M."/>
            <person name="Priest M."/>
            <person name="Roberts A."/>
            <person name="Saif S."/>
            <person name="Shea T."/>
            <person name="Sisk P."/>
            <person name="Stolte C."/>
            <person name="Sykes S."/>
            <person name="Wortman J."/>
            <person name="Nusbaum C."/>
            <person name="Birren B."/>
        </authorList>
    </citation>
    <scope>NUCLEOTIDE SEQUENCE [LARGE SCALE GENOMIC DNA]</scope>
    <source>
        <strain evidence="8 9">ATCC 38327</strain>
    </source>
</reference>
<dbReference type="GO" id="GO:0008757">
    <property type="term" value="F:S-adenosylmethionine-dependent methyltransferase activity"/>
    <property type="evidence" value="ECO:0007669"/>
    <property type="project" value="TreeGrafter"/>
</dbReference>
<dbReference type="GO" id="GO:0032259">
    <property type="term" value="P:methylation"/>
    <property type="evidence" value="ECO:0007669"/>
    <property type="project" value="UniProtKB-KW"/>
</dbReference>
<comment type="similarity">
    <text evidence="2">Belongs to the eukaryotic/archaeal PrmC-related family.</text>
</comment>
<comment type="subcellular location">
    <subcellularLocation>
        <location evidence="1">Nucleus</location>
    </subcellularLocation>
</comment>
<evidence type="ECO:0000256" key="3">
    <source>
        <dbReference type="ARBA" id="ARBA00022603"/>
    </source>
</evidence>
<keyword evidence="3" id="KW-0489">Methyltransferase</keyword>
<dbReference type="Gene3D" id="3.40.50.150">
    <property type="entry name" value="Vaccinia Virus protein VP39"/>
    <property type="match status" value="1"/>
</dbReference>
<accession>A0A0L0SKC7</accession>
<dbReference type="GO" id="GO:0035657">
    <property type="term" value="C:eRF1 methyltransferase complex"/>
    <property type="evidence" value="ECO:0007669"/>
    <property type="project" value="TreeGrafter"/>
</dbReference>
<dbReference type="OrthoDB" id="406152at2759"/>
<evidence type="ECO:0000256" key="2">
    <source>
        <dbReference type="ARBA" id="ARBA00006149"/>
    </source>
</evidence>
<name>A0A0L0SKC7_ALLM3</name>
<dbReference type="EMBL" id="GG745341">
    <property type="protein sequence ID" value="KNE62913.1"/>
    <property type="molecule type" value="Genomic_DNA"/>
</dbReference>
<dbReference type="NCBIfam" id="TIGR00537">
    <property type="entry name" value="hemK_rel_arch"/>
    <property type="match status" value="1"/>
</dbReference>
<gene>
    <name evidence="8" type="ORF">AMAG_08091</name>
</gene>
<dbReference type="GO" id="GO:0008276">
    <property type="term" value="F:protein methyltransferase activity"/>
    <property type="evidence" value="ECO:0007669"/>
    <property type="project" value="TreeGrafter"/>
</dbReference>
<keyword evidence="6" id="KW-0539">Nucleus</keyword>
<evidence type="ECO:0000256" key="4">
    <source>
        <dbReference type="ARBA" id="ARBA00022679"/>
    </source>
</evidence>
<dbReference type="PANTHER" id="PTHR45875">
    <property type="entry name" value="METHYLTRANSFERASE N6AMT1"/>
    <property type="match status" value="1"/>
</dbReference>
<evidence type="ECO:0000256" key="6">
    <source>
        <dbReference type="ARBA" id="ARBA00023242"/>
    </source>
</evidence>
<dbReference type="PROSITE" id="PS00092">
    <property type="entry name" value="N6_MTASE"/>
    <property type="match status" value="1"/>
</dbReference>
<protein>
    <recommendedName>
        <fullName evidence="7">Methyltransferase small domain-containing protein</fullName>
    </recommendedName>
</protein>
<evidence type="ECO:0000256" key="1">
    <source>
        <dbReference type="ARBA" id="ARBA00004123"/>
    </source>
</evidence>